<proteinExistence type="predicted"/>
<organism evidence="1 2">
    <name type="scientific">Vibrio cholerae</name>
    <dbReference type="NCBI Taxonomy" id="666"/>
    <lineage>
        <taxon>Bacteria</taxon>
        <taxon>Pseudomonadati</taxon>
        <taxon>Pseudomonadota</taxon>
        <taxon>Gammaproteobacteria</taxon>
        <taxon>Vibrionales</taxon>
        <taxon>Vibrionaceae</taxon>
        <taxon>Vibrio</taxon>
    </lineage>
</organism>
<evidence type="ECO:0000313" key="1">
    <source>
        <dbReference type="EMBL" id="CSA80751.1"/>
    </source>
</evidence>
<sequence>MVYIATPKPSANTLGVILPVVAATPLNISIRPSTVPNRPSKGLITPIKVKRRNPELNW</sequence>
<dbReference type="AlphaFoldDB" id="A0A655NYA1"/>
<reference evidence="1 2" key="1">
    <citation type="submission" date="2015-07" db="EMBL/GenBank/DDBJ databases">
        <authorList>
            <consortium name="Pathogen Informatics"/>
        </authorList>
    </citation>
    <scope>NUCLEOTIDE SEQUENCE [LARGE SCALE GENOMIC DNA]</scope>
    <source>
        <strain evidence="1 2">A51</strain>
    </source>
</reference>
<gene>
    <name evidence="1" type="ORF">ERS013165_02483</name>
</gene>
<evidence type="ECO:0000313" key="2">
    <source>
        <dbReference type="Proteomes" id="UP000044806"/>
    </source>
</evidence>
<name>A0A655NYA1_VIBCL</name>
<dbReference type="EMBL" id="CWOW01000012">
    <property type="protein sequence ID" value="CSA80751.1"/>
    <property type="molecule type" value="Genomic_DNA"/>
</dbReference>
<protein>
    <submittedName>
        <fullName evidence="1">Uncharacterized protein</fullName>
    </submittedName>
</protein>
<dbReference type="Proteomes" id="UP000044806">
    <property type="component" value="Unassembled WGS sequence"/>
</dbReference>
<accession>A0A655NYA1</accession>